<dbReference type="Proteomes" id="UP000245283">
    <property type="component" value="Unassembled WGS sequence"/>
</dbReference>
<keyword evidence="2" id="KW-0812">Transmembrane</keyword>
<dbReference type="EMBL" id="QETB01000001">
    <property type="protein sequence ID" value="PWF26861.1"/>
    <property type="molecule type" value="Genomic_DNA"/>
</dbReference>
<evidence type="ECO:0000256" key="2">
    <source>
        <dbReference type="SAM" id="Phobius"/>
    </source>
</evidence>
<reference evidence="5" key="1">
    <citation type="submission" date="2018-05" db="EMBL/GenBank/DDBJ databases">
        <authorList>
            <person name="Li Y."/>
        </authorList>
    </citation>
    <scope>NUCLEOTIDE SEQUENCE [LARGE SCALE GENOMIC DNA]</scope>
    <source>
        <strain evidence="5">sk1b4</strain>
    </source>
</reference>
<evidence type="ECO:0000256" key="1">
    <source>
        <dbReference type="SAM" id="MobiDB-lite"/>
    </source>
</evidence>
<dbReference type="Pfam" id="PF19516">
    <property type="entry name" value="DUF6049"/>
    <property type="match status" value="1"/>
</dbReference>
<evidence type="ECO:0008006" key="6">
    <source>
        <dbReference type="Google" id="ProtNLM"/>
    </source>
</evidence>
<feature type="signal peptide" evidence="3">
    <location>
        <begin position="1"/>
        <end position="26"/>
    </location>
</feature>
<keyword evidence="2" id="KW-0472">Membrane</keyword>
<feature type="transmembrane region" description="Helical" evidence="2">
    <location>
        <begin position="659"/>
        <end position="677"/>
    </location>
</feature>
<evidence type="ECO:0000256" key="3">
    <source>
        <dbReference type="SAM" id="SignalP"/>
    </source>
</evidence>
<gene>
    <name evidence="4" type="ORF">DD236_00065</name>
</gene>
<comment type="caution">
    <text evidence="4">The sequence shown here is derived from an EMBL/GenBank/DDBJ whole genome shotgun (WGS) entry which is preliminary data.</text>
</comment>
<protein>
    <recommendedName>
        <fullName evidence="6">CARDB domain-containing protein</fullName>
    </recommendedName>
</protein>
<feature type="compositionally biased region" description="Low complexity" evidence="1">
    <location>
        <begin position="214"/>
        <end position="225"/>
    </location>
</feature>
<evidence type="ECO:0000313" key="4">
    <source>
        <dbReference type="EMBL" id="PWF26861.1"/>
    </source>
</evidence>
<keyword evidence="5" id="KW-1185">Reference proteome</keyword>
<accession>A0A2V1KAU1</accession>
<organism evidence="4 5">
    <name type="scientific">Ancrocorticia populi</name>
    <dbReference type="NCBI Taxonomy" id="2175228"/>
    <lineage>
        <taxon>Bacteria</taxon>
        <taxon>Bacillati</taxon>
        <taxon>Actinomycetota</taxon>
        <taxon>Actinomycetes</taxon>
        <taxon>Actinomycetales</taxon>
        <taxon>Actinomycetaceae</taxon>
        <taxon>Ancrocorticia</taxon>
    </lineage>
</organism>
<dbReference type="AlphaFoldDB" id="A0A2V1KAU1"/>
<feature type="chain" id="PRO_5015886205" description="CARDB domain-containing protein" evidence="3">
    <location>
        <begin position="27"/>
        <end position="710"/>
    </location>
</feature>
<proteinExistence type="predicted"/>
<keyword evidence="2" id="KW-1133">Transmembrane helix</keyword>
<sequence>MGRLGAGLASLALCLGGFGLVPPASATPVVGTVISDDDEPTITITSVGGSTLAEGDDLRVDVTVANPGSETLSISSLSLFGNSSPLSSRTTLMTFMEGGGGALTPLHTETELEDIAPGGTVAFDLTVAAEDLLWSGSYNSWGPRGLEAEAILADDTRLADRSIAVVEPNIDLTPMPAAAAIPLTQTPEELAGNTLSVEDFAEPRAEPTEEPTESAEPTAEASGTAVEPTATPTDEAEAGAESDRFTQTVGLLAMPGVSLFVDPAIDSLEDPAEAIDGSDGSEMLTTPLYDADTAALVHGGHSQILEDVMADASDVALLPAGADGATIDALRDAGVEAALLSDEDIPQAGFSYATPSARTTVVTDSAEMPALAIDSAVSSALAGRLSDGSKLSTLDSQQVVLGLSALTYRERPNDPRAMVLSLDRAGLSQYGASVDDPEDAEQIAGSLETLMGASWVEPTSVSDLLELEDPETDREALAATNVSSGEITSAQVDELTGFQASVATYANLAEDPDAVLDPTKSAARSALATGLRGDGAARDRIIGGINNLANQLAGSLSVEPTSTINVISENTELPLHVSSELPFSSGVVIRVDSHDFRLVSKGDVAVSLPGDGTTDVSVPVEARGSGNVQVEVQILDPAGNVIGPSQDAQIRVRADWENVGTAVIAIGLVGILAFGIVRSLRRGKKHGPVDPTASAQAQRNRRRAVWRHGK</sequence>
<feature type="region of interest" description="Disordered" evidence="1">
    <location>
        <begin position="202"/>
        <end position="242"/>
    </location>
</feature>
<keyword evidence="3" id="KW-0732">Signal</keyword>
<feature type="compositionally biased region" description="Basic residues" evidence="1">
    <location>
        <begin position="699"/>
        <end position="710"/>
    </location>
</feature>
<evidence type="ECO:0000313" key="5">
    <source>
        <dbReference type="Proteomes" id="UP000245283"/>
    </source>
</evidence>
<name>A0A2V1KAU1_9ACTO</name>
<dbReference type="InterPro" id="IPR046112">
    <property type="entry name" value="DUF6049"/>
</dbReference>
<feature type="region of interest" description="Disordered" evidence="1">
    <location>
        <begin position="683"/>
        <end position="710"/>
    </location>
</feature>